<dbReference type="InterPro" id="IPR042175">
    <property type="entry name" value="Cell/Rod_MreC_2"/>
</dbReference>
<dbReference type="PANTHER" id="PTHR34138:SF1">
    <property type="entry name" value="CELL SHAPE-DETERMINING PROTEIN MREC"/>
    <property type="match status" value="1"/>
</dbReference>
<accession>A0A0F9CIP7</accession>
<dbReference type="Pfam" id="PF04085">
    <property type="entry name" value="MreC"/>
    <property type="match status" value="1"/>
</dbReference>
<evidence type="ECO:0000256" key="4">
    <source>
        <dbReference type="ARBA" id="ARBA00032089"/>
    </source>
</evidence>
<comment type="caution">
    <text evidence="6">The sequence shown here is derived from an EMBL/GenBank/DDBJ whole genome shotgun (WGS) entry which is preliminary data.</text>
</comment>
<protein>
    <recommendedName>
        <fullName evidence="2">Cell shape-determining protein MreC</fullName>
    </recommendedName>
    <alternativeName>
        <fullName evidence="4">Cell shape protein MreC</fullName>
    </alternativeName>
</protein>
<name>A0A0F9CIP7_9ZZZZ</name>
<evidence type="ECO:0000256" key="3">
    <source>
        <dbReference type="ARBA" id="ARBA00022960"/>
    </source>
</evidence>
<dbReference type="InterPro" id="IPR055342">
    <property type="entry name" value="MreC_beta-barrel_core"/>
</dbReference>
<evidence type="ECO:0000313" key="6">
    <source>
        <dbReference type="EMBL" id="KKL49004.1"/>
    </source>
</evidence>
<dbReference type="EMBL" id="LAZR01033120">
    <property type="protein sequence ID" value="KKL49004.1"/>
    <property type="molecule type" value="Genomic_DNA"/>
</dbReference>
<dbReference type="GO" id="GO:0005886">
    <property type="term" value="C:plasma membrane"/>
    <property type="evidence" value="ECO:0007669"/>
    <property type="project" value="TreeGrafter"/>
</dbReference>
<feature type="non-terminal residue" evidence="6">
    <location>
        <position position="1"/>
    </location>
</feature>
<feature type="domain" description="Rod shape-determining protein MreC beta-barrel core" evidence="5">
    <location>
        <begin position="40"/>
        <end position="185"/>
    </location>
</feature>
<evidence type="ECO:0000256" key="2">
    <source>
        <dbReference type="ARBA" id="ARBA00013855"/>
    </source>
</evidence>
<dbReference type="NCBIfam" id="TIGR00219">
    <property type="entry name" value="mreC"/>
    <property type="match status" value="1"/>
</dbReference>
<evidence type="ECO:0000259" key="5">
    <source>
        <dbReference type="Pfam" id="PF04085"/>
    </source>
</evidence>
<dbReference type="InterPro" id="IPR042177">
    <property type="entry name" value="Cell/Rod_1"/>
</dbReference>
<dbReference type="PANTHER" id="PTHR34138">
    <property type="entry name" value="CELL SHAPE-DETERMINING PROTEIN MREC"/>
    <property type="match status" value="1"/>
</dbReference>
<dbReference type="Gene3D" id="2.40.10.350">
    <property type="entry name" value="Rod shape-determining protein MreC, domain 2"/>
    <property type="match status" value="1"/>
</dbReference>
<dbReference type="GO" id="GO:0008360">
    <property type="term" value="P:regulation of cell shape"/>
    <property type="evidence" value="ECO:0007669"/>
    <property type="project" value="UniProtKB-KW"/>
</dbReference>
<dbReference type="InterPro" id="IPR007221">
    <property type="entry name" value="MreC"/>
</dbReference>
<gene>
    <name evidence="6" type="ORF">LCGC14_2319860</name>
</gene>
<reference evidence="6" key="1">
    <citation type="journal article" date="2015" name="Nature">
        <title>Complex archaea that bridge the gap between prokaryotes and eukaryotes.</title>
        <authorList>
            <person name="Spang A."/>
            <person name="Saw J.H."/>
            <person name="Jorgensen S.L."/>
            <person name="Zaremba-Niedzwiedzka K."/>
            <person name="Martijn J."/>
            <person name="Lind A.E."/>
            <person name="van Eijk R."/>
            <person name="Schleper C."/>
            <person name="Guy L."/>
            <person name="Ettema T.J."/>
        </authorList>
    </citation>
    <scope>NUCLEOTIDE SEQUENCE</scope>
</reference>
<keyword evidence="3" id="KW-0133">Cell shape</keyword>
<comment type="similarity">
    <text evidence="1">Belongs to the MreC family.</text>
</comment>
<dbReference type="Gene3D" id="2.40.10.340">
    <property type="entry name" value="Rod shape-determining protein MreC, domain 1"/>
    <property type="match status" value="1"/>
</dbReference>
<dbReference type="AlphaFoldDB" id="A0A0F9CIP7"/>
<evidence type="ECO:0000256" key="1">
    <source>
        <dbReference type="ARBA" id="ARBA00009369"/>
    </source>
</evidence>
<organism evidence="6">
    <name type="scientific">marine sediment metagenome</name>
    <dbReference type="NCBI Taxonomy" id="412755"/>
    <lineage>
        <taxon>unclassified sequences</taxon>
        <taxon>metagenomes</taxon>
        <taxon>ecological metagenomes</taxon>
    </lineage>
</organism>
<sequence length="216" mass="23449">ARLQAQIIELQQQQLETNILSALVDFARANPENRYQAAAVIARDPSPFLQYVIINRGSDDGFRRGMPIVNQQGLVGRIAAVTAVAARVQLITDSGSTINVRIEPSREPAVLRGQITGEVSLDMISQDANVQSGDLGLTSGLGGGYPPDILIGQVTGVRSRVQDLFQRASMQTVVDFSQLEIVLVITNFPAVTSVSTDQRSSSRPIPQIKPEGWTYY</sequence>
<proteinExistence type="inferred from homology"/>